<dbReference type="OrthoDB" id="2309723at2759"/>
<evidence type="ECO:0008006" key="7">
    <source>
        <dbReference type="Google" id="ProtNLM"/>
    </source>
</evidence>
<dbReference type="InterPro" id="IPR040079">
    <property type="entry name" value="Glutathione_S-Trfase"/>
</dbReference>
<evidence type="ECO:0000256" key="3">
    <source>
        <dbReference type="SAM" id="Phobius"/>
    </source>
</evidence>
<dbReference type="Pfam" id="PF13417">
    <property type="entry name" value="GST_N_3"/>
    <property type="match status" value="1"/>
</dbReference>
<dbReference type="FunFam" id="1.20.1050.10:FF:000007">
    <property type="entry name" value="Glutathione S-transferase 1-1"/>
    <property type="match status" value="1"/>
</dbReference>
<accession>A0A6A4J6Z0</accession>
<evidence type="ECO:0000313" key="5">
    <source>
        <dbReference type="EMBL" id="KAF6199829.1"/>
    </source>
</evidence>
<reference evidence="5" key="1">
    <citation type="journal article" date="2021" name="Mol. Ecol. Resour.">
        <title>Apolygus lucorum genome provides insights into omnivorousness and mesophyll feeding.</title>
        <authorList>
            <person name="Liu Y."/>
            <person name="Liu H."/>
            <person name="Wang H."/>
            <person name="Huang T."/>
            <person name="Liu B."/>
            <person name="Yang B."/>
            <person name="Yin L."/>
            <person name="Li B."/>
            <person name="Zhang Y."/>
            <person name="Zhang S."/>
            <person name="Jiang F."/>
            <person name="Zhang X."/>
            <person name="Ren Y."/>
            <person name="Wang B."/>
            <person name="Wang S."/>
            <person name="Lu Y."/>
            <person name="Wu K."/>
            <person name="Fan W."/>
            <person name="Wang G."/>
        </authorList>
    </citation>
    <scope>NUCLEOTIDE SEQUENCE</scope>
    <source>
        <strain evidence="5">12Hb</strain>
    </source>
</reference>
<dbReference type="SFLD" id="SFLDG01153">
    <property type="entry name" value="Main.4:_Theta-like"/>
    <property type="match status" value="1"/>
</dbReference>
<evidence type="ECO:0000256" key="2">
    <source>
        <dbReference type="SAM" id="MobiDB-lite"/>
    </source>
</evidence>
<dbReference type="SUPFAM" id="SSF52833">
    <property type="entry name" value="Thioredoxin-like"/>
    <property type="match status" value="1"/>
</dbReference>
<gene>
    <name evidence="5" type="ORF">GE061_006127</name>
</gene>
<dbReference type="PROSITE" id="PS50404">
    <property type="entry name" value="GST_NTER"/>
    <property type="match status" value="1"/>
</dbReference>
<dbReference type="InterPro" id="IPR004045">
    <property type="entry name" value="Glutathione_S-Trfase_N"/>
</dbReference>
<feature type="region of interest" description="Disordered" evidence="2">
    <location>
        <begin position="232"/>
        <end position="258"/>
    </location>
</feature>
<keyword evidence="3" id="KW-0472">Membrane</keyword>
<comment type="caution">
    <text evidence="5">The sequence shown here is derived from an EMBL/GenBank/DDBJ whole genome shotgun (WGS) entry which is preliminary data.</text>
</comment>
<dbReference type="InterPro" id="IPR004046">
    <property type="entry name" value="GST_C"/>
</dbReference>
<dbReference type="Gene3D" id="3.40.30.10">
    <property type="entry name" value="Glutaredoxin"/>
    <property type="match status" value="1"/>
</dbReference>
<dbReference type="PANTHER" id="PTHR43969">
    <property type="entry name" value="GLUTATHIONE S TRANSFERASE D10, ISOFORM A-RELATED"/>
    <property type="match status" value="1"/>
</dbReference>
<keyword evidence="3" id="KW-1133">Transmembrane helix</keyword>
<comment type="subunit">
    <text evidence="1">Homodimer.</text>
</comment>
<dbReference type="InterPro" id="IPR036249">
    <property type="entry name" value="Thioredoxin-like_sf"/>
</dbReference>
<dbReference type="AlphaFoldDB" id="A0A6A4J6Z0"/>
<dbReference type="CDD" id="cd03177">
    <property type="entry name" value="GST_C_Delta_Epsilon"/>
    <property type="match status" value="1"/>
</dbReference>
<keyword evidence="6" id="KW-1185">Reference proteome</keyword>
<sequence length="258" mass="29261">MARSVVILLSVVLAALQTLAGKPDLYYYWSSPPCRLVMMTASVLGVDLNYILLNIKKGEQFKPEFLMINPQHTVPTLDDDGFVLSESRAIATYLADTNTNGESVYPKDPKLRALVDQMLYFDSTRLYPNFLDLYKPMMAGAPFDEAKADKLDGSLMMLEEYLRRNEWAAGDEMSIADLSLLATVTTAEAAGHDLFGFPKITEWIDKTRAKIPNYQMANQDGINTWKGYNLRKKEPEVSQENRTTTQRSPTTERIQERR</sequence>
<dbReference type="PANTHER" id="PTHR43969:SF9">
    <property type="entry name" value="GLUTATHIONE S TRANSFERASE D10, ISOFORM A-RELATED"/>
    <property type="match status" value="1"/>
</dbReference>
<feature type="transmembrane region" description="Helical" evidence="3">
    <location>
        <begin position="36"/>
        <end position="53"/>
    </location>
</feature>
<organism evidence="5 6">
    <name type="scientific">Apolygus lucorum</name>
    <name type="common">Small green plant bug</name>
    <name type="synonym">Lygocoris lucorum</name>
    <dbReference type="NCBI Taxonomy" id="248454"/>
    <lineage>
        <taxon>Eukaryota</taxon>
        <taxon>Metazoa</taxon>
        <taxon>Ecdysozoa</taxon>
        <taxon>Arthropoda</taxon>
        <taxon>Hexapoda</taxon>
        <taxon>Insecta</taxon>
        <taxon>Pterygota</taxon>
        <taxon>Neoptera</taxon>
        <taxon>Paraneoptera</taxon>
        <taxon>Hemiptera</taxon>
        <taxon>Heteroptera</taxon>
        <taxon>Panheteroptera</taxon>
        <taxon>Cimicomorpha</taxon>
        <taxon>Miridae</taxon>
        <taxon>Mirini</taxon>
        <taxon>Apolygus</taxon>
    </lineage>
</organism>
<dbReference type="SUPFAM" id="SSF47616">
    <property type="entry name" value="GST C-terminal domain-like"/>
    <property type="match status" value="1"/>
</dbReference>
<evidence type="ECO:0000256" key="1">
    <source>
        <dbReference type="ARBA" id="ARBA00011738"/>
    </source>
</evidence>
<dbReference type="FunFam" id="3.40.30.10:FF:000034">
    <property type="entry name" value="glutathione S-transferase 1"/>
    <property type="match status" value="1"/>
</dbReference>
<keyword evidence="3" id="KW-0812">Transmembrane</keyword>
<feature type="compositionally biased region" description="Polar residues" evidence="2">
    <location>
        <begin position="238"/>
        <end position="252"/>
    </location>
</feature>
<keyword evidence="4" id="KW-0732">Signal</keyword>
<dbReference type="SFLD" id="SFLDS00019">
    <property type="entry name" value="Glutathione_Transferase_(cytos"/>
    <property type="match status" value="1"/>
</dbReference>
<name>A0A6A4J6Z0_APOLU</name>
<dbReference type="GO" id="GO:0004364">
    <property type="term" value="F:glutathione transferase activity"/>
    <property type="evidence" value="ECO:0007669"/>
    <property type="project" value="TreeGrafter"/>
</dbReference>
<dbReference type="Proteomes" id="UP000466442">
    <property type="component" value="Unassembled WGS sequence"/>
</dbReference>
<dbReference type="SFLD" id="SFLDG00358">
    <property type="entry name" value="Main_(cytGST)"/>
    <property type="match status" value="1"/>
</dbReference>
<protein>
    <recommendedName>
        <fullName evidence="7">Glutathione transferase</fullName>
    </recommendedName>
</protein>
<dbReference type="Pfam" id="PF00043">
    <property type="entry name" value="GST_C"/>
    <property type="match status" value="1"/>
</dbReference>
<proteinExistence type="predicted"/>
<dbReference type="Gene3D" id="1.20.1050.10">
    <property type="match status" value="1"/>
</dbReference>
<dbReference type="InterPro" id="IPR010987">
    <property type="entry name" value="Glutathione-S-Trfase_C-like"/>
</dbReference>
<feature type="chain" id="PRO_5043669158" description="Glutathione transferase" evidence="4">
    <location>
        <begin position="21"/>
        <end position="258"/>
    </location>
</feature>
<evidence type="ECO:0000313" key="6">
    <source>
        <dbReference type="Proteomes" id="UP000466442"/>
    </source>
</evidence>
<feature type="signal peptide" evidence="4">
    <location>
        <begin position="1"/>
        <end position="20"/>
    </location>
</feature>
<dbReference type="InterPro" id="IPR036282">
    <property type="entry name" value="Glutathione-S-Trfase_C_sf"/>
</dbReference>
<dbReference type="PROSITE" id="PS50405">
    <property type="entry name" value="GST_CTER"/>
    <property type="match status" value="1"/>
</dbReference>
<dbReference type="GO" id="GO:0006749">
    <property type="term" value="P:glutathione metabolic process"/>
    <property type="evidence" value="ECO:0007669"/>
    <property type="project" value="TreeGrafter"/>
</dbReference>
<dbReference type="EMBL" id="WIXP02000014">
    <property type="protein sequence ID" value="KAF6199829.1"/>
    <property type="molecule type" value="Genomic_DNA"/>
</dbReference>
<evidence type="ECO:0000256" key="4">
    <source>
        <dbReference type="SAM" id="SignalP"/>
    </source>
</evidence>
<dbReference type="CDD" id="cd03045">
    <property type="entry name" value="GST_N_Delta_Epsilon"/>
    <property type="match status" value="1"/>
</dbReference>